<gene>
    <name evidence="10" type="ORF">F542_20690</name>
</gene>
<keyword evidence="5 8" id="KW-0812">Transmembrane</keyword>
<dbReference type="InterPro" id="IPR004812">
    <property type="entry name" value="Efflux_drug-R_Bcr/CmlA"/>
</dbReference>
<reference evidence="10 11" key="1">
    <citation type="journal article" date="2014" name="Genome Announc.">
        <title>Complete Closed Genome Sequences of Three Bibersteinia trehalosi Nasopharyngeal Isolates from Cattle with Shipping Fever.</title>
        <authorList>
            <person name="Harhay G.P."/>
            <person name="McVey D.S."/>
            <person name="Koren S."/>
            <person name="Phillippy A.M."/>
            <person name="Bono J."/>
            <person name="Harhay D.M."/>
            <person name="Clawson M.L."/>
            <person name="Heaton M.P."/>
            <person name="Chitko-McKown C.G."/>
            <person name="Korlach J."/>
            <person name="Smith T.P."/>
        </authorList>
    </citation>
    <scope>NUCLEOTIDE SEQUENCE [LARGE SCALE GENOMIC DNA]</scope>
    <source>
        <strain evidence="10 11">USDA-ARS-USMARC-188</strain>
    </source>
</reference>
<evidence type="ECO:0000256" key="4">
    <source>
        <dbReference type="ARBA" id="ARBA00022475"/>
    </source>
</evidence>
<feature type="transmembrane region" description="Helical" evidence="8">
    <location>
        <begin position="302"/>
        <end position="322"/>
    </location>
</feature>
<dbReference type="PANTHER" id="PTHR43124">
    <property type="entry name" value="PURINE EFFLUX PUMP PBUE"/>
    <property type="match status" value="1"/>
</dbReference>
<evidence type="ECO:0000256" key="3">
    <source>
        <dbReference type="ARBA" id="ARBA00022448"/>
    </source>
</evidence>
<dbReference type="PROSITE" id="PS00216">
    <property type="entry name" value="SUGAR_TRANSPORT_1"/>
    <property type="match status" value="1"/>
</dbReference>
<dbReference type="SUPFAM" id="SSF103473">
    <property type="entry name" value="MFS general substrate transporter"/>
    <property type="match status" value="1"/>
</dbReference>
<dbReference type="EMBL" id="CP006954">
    <property type="protein sequence ID" value="AHG82778.1"/>
    <property type="molecule type" value="Genomic_DNA"/>
</dbReference>
<protein>
    <recommendedName>
        <fullName evidence="8">Bcr/CflA family efflux transporter</fullName>
    </recommendedName>
</protein>
<feature type="transmembrane region" description="Helical" evidence="8">
    <location>
        <begin position="190"/>
        <end position="211"/>
    </location>
</feature>
<feature type="transmembrane region" description="Helical" evidence="8">
    <location>
        <begin position="162"/>
        <end position="184"/>
    </location>
</feature>
<dbReference type="Gene3D" id="1.20.1720.10">
    <property type="entry name" value="Multidrug resistance protein D"/>
    <property type="match status" value="1"/>
</dbReference>
<sequence length="418" mass="45519">MNFSGNFAKNPVKLTACLSIYSRSSSNTMTHSNSKLFLVLLLGVLSAFGPFVVDLYLPALPQLAEFFHTSTSMTQLTLTTAMIGLAVGQLLLGPISDKFGRKKPLILSLLIYIISTIAIMFSPNIETMIILRVVQGLSSAGSVVISRAVATDLYRGREMTRFFGLLMTINGLAPIISPILGSLLLEYINWQGIFAFLTFIGVAVTLFSLRLKESLALENRLQGSVISVFGSFRKIIKNRVFMQFVGIETFLFGAMFAYIAASPFILQSVYSLSAFAFSLCFGANGTALVLGSNFGSRLANRIALKWGVLGFCFAVVYTAAMLLIQPHWLLVELGFFFTLLMMGLPLPAISSLAMESEREYAGAASALLGFAPFFLGGIVSPLVGIGDIFYASAIVMLLCAIIGFWLYWSVKDQIKNET</sequence>
<dbReference type="CDD" id="cd17320">
    <property type="entry name" value="MFS_MdfA_MDR_like"/>
    <property type="match status" value="1"/>
</dbReference>
<evidence type="ECO:0000256" key="8">
    <source>
        <dbReference type="RuleBase" id="RU365088"/>
    </source>
</evidence>
<dbReference type="PROSITE" id="PS50850">
    <property type="entry name" value="MFS"/>
    <property type="match status" value="1"/>
</dbReference>
<evidence type="ECO:0000256" key="2">
    <source>
        <dbReference type="ARBA" id="ARBA00006236"/>
    </source>
</evidence>
<keyword evidence="7 8" id="KW-0472">Membrane</keyword>
<evidence type="ECO:0000313" key="11">
    <source>
        <dbReference type="Proteomes" id="UP000019091"/>
    </source>
</evidence>
<proteinExistence type="inferred from homology"/>
<dbReference type="KEGG" id="btre:F542_20690"/>
<dbReference type="GO" id="GO:0042910">
    <property type="term" value="F:xenobiotic transmembrane transporter activity"/>
    <property type="evidence" value="ECO:0007669"/>
    <property type="project" value="InterPro"/>
</dbReference>
<dbReference type="Proteomes" id="UP000019091">
    <property type="component" value="Chromosome"/>
</dbReference>
<dbReference type="GO" id="GO:0005886">
    <property type="term" value="C:plasma membrane"/>
    <property type="evidence" value="ECO:0007669"/>
    <property type="project" value="UniProtKB-SubCell"/>
</dbReference>
<accession>A0A4V7ICS2</accession>
<name>A0A4V7ICS2_BIBTR</name>
<dbReference type="AlphaFoldDB" id="A0A4V7ICS2"/>
<organism evidence="10 11">
    <name type="scientific">Bibersteinia trehalosi USDA-ARS-USMARC-188</name>
    <dbReference type="NCBI Taxonomy" id="1263829"/>
    <lineage>
        <taxon>Bacteria</taxon>
        <taxon>Pseudomonadati</taxon>
        <taxon>Pseudomonadota</taxon>
        <taxon>Gammaproteobacteria</taxon>
        <taxon>Pasteurellales</taxon>
        <taxon>Pasteurellaceae</taxon>
        <taxon>Bibersteinia</taxon>
    </lineage>
</organism>
<evidence type="ECO:0000313" key="10">
    <source>
        <dbReference type="EMBL" id="AHG82778.1"/>
    </source>
</evidence>
<dbReference type="InterPro" id="IPR005829">
    <property type="entry name" value="Sugar_transporter_CS"/>
</dbReference>
<feature type="transmembrane region" description="Helical" evidence="8">
    <location>
        <begin position="73"/>
        <end position="92"/>
    </location>
</feature>
<dbReference type="InterPro" id="IPR036259">
    <property type="entry name" value="MFS_trans_sf"/>
</dbReference>
<dbReference type="NCBIfam" id="TIGR00710">
    <property type="entry name" value="efflux_Bcr_CflA"/>
    <property type="match status" value="1"/>
</dbReference>
<feature type="transmembrane region" description="Helical" evidence="8">
    <location>
        <begin position="240"/>
        <end position="261"/>
    </location>
</feature>
<feature type="transmembrane region" description="Helical" evidence="8">
    <location>
        <begin position="388"/>
        <end position="408"/>
    </location>
</feature>
<evidence type="ECO:0000256" key="5">
    <source>
        <dbReference type="ARBA" id="ARBA00022692"/>
    </source>
</evidence>
<dbReference type="Pfam" id="PF07690">
    <property type="entry name" value="MFS_1"/>
    <property type="match status" value="1"/>
</dbReference>
<dbReference type="InterPro" id="IPR050189">
    <property type="entry name" value="MFS_Efflux_Transporters"/>
</dbReference>
<comment type="subcellular location">
    <subcellularLocation>
        <location evidence="8">Cell inner membrane</location>
        <topology evidence="8">Multi-pass membrane protein</topology>
    </subcellularLocation>
    <subcellularLocation>
        <location evidence="1">Cell membrane</location>
        <topology evidence="1">Multi-pass membrane protein</topology>
    </subcellularLocation>
</comment>
<dbReference type="PANTHER" id="PTHR43124:SF3">
    <property type="entry name" value="CHLORAMPHENICOL EFFLUX PUMP RV0191"/>
    <property type="match status" value="1"/>
</dbReference>
<keyword evidence="8" id="KW-0997">Cell inner membrane</keyword>
<comment type="similarity">
    <text evidence="2 8">Belongs to the major facilitator superfamily. Bcr/CmlA family.</text>
</comment>
<evidence type="ECO:0000256" key="7">
    <source>
        <dbReference type="ARBA" id="ARBA00023136"/>
    </source>
</evidence>
<feature type="transmembrane region" description="Helical" evidence="8">
    <location>
        <begin position="328"/>
        <end position="348"/>
    </location>
</feature>
<keyword evidence="4" id="KW-1003">Cell membrane</keyword>
<feature type="domain" description="Major facilitator superfamily (MFS) profile" evidence="9">
    <location>
        <begin position="35"/>
        <end position="411"/>
    </location>
</feature>
<evidence type="ECO:0000259" key="9">
    <source>
        <dbReference type="PROSITE" id="PS50850"/>
    </source>
</evidence>
<feature type="transmembrane region" description="Helical" evidence="8">
    <location>
        <begin position="129"/>
        <end position="150"/>
    </location>
</feature>
<feature type="transmembrane region" description="Helical" evidence="8">
    <location>
        <begin position="267"/>
        <end position="290"/>
    </location>
</feature>
<dbReference type="InterPro" id="IPR020846">
    <property type="entry name" value="MFS_dom"/>
</dbReference>
<keyword evidence="3 8" id="KW-0813">Transport</keyword>
<feature type="transmembrane region" description="Helical" evidence="8">
    <location>
        <begin position="104"/>
        <end position="123"/>
    </location>
</feature>
<feature type="transmembrane region" description="Helical" evidence="8">
    <location>
        <begin position="360"/>
        <end position="382"/>
    </location>
</feature>
<evidence type="ECO:0000256" key="1">
    <source>
        <dbReference type="ARBA" id="ARBA00004651"/>
    </source>
</evidence>
<evidence type="ECO:0000256" key="6">
    <source>
        <dbReference type="ARBA" id="ARBA00022989"/>
    </source>
</evidence>
<feature type="transmembrane region" description="Helical" evidence="8">
    <location>
        <begin position="36"/>
        <end position="53"/>
    </location>
</feature>
<dbReference type="GO" id="GO:1990961">
    <property type="term" value="P:xenobiotic detoxification by transmembrane export across the plasma membrane"/>
    <property type="evidence" value="ECO:0007669"/>
    <property type="project" value="InterPro"/>
</dbReference>
<dbReference type="InterPro" id="IPR011701">
    <property type="entry name" value="MFS"/>
</dbReference>
<keyword evidence="6 8" id="KW-1133">Transmembrane helix</keyword>